<dbReference type="GeneID" id="20648740"/>
<dbReference type="STRING" id="1094619.G4Z5L0"/>
<evidence type="ECO:0000256" key="7">
    <source>
        <dbReference type="ARBA" id="ARBA00023239"/>
    </source>
</evidence>
<organism evidence="12 13">
    <name type="scientific">Phytophthora sojae (strain P6497)</name>
    <name type="common">Soybean stem and root rot agent</name>
    <name type="synonym">Phytophthora megasperma f. sp. glycines</name>
    <dbReference type="NCBI Taxonomy" id="1094619"/>
    <lineage>
        <taxon>Eukaryota</taxon>
        <taxon>Sar</taxon>
        <taxon>Stramenopiles</taxon>
        <taxon>Oomycota</taxon>
        <taxon>Peronosporomycetes</taxon>
        <taxon>Peronosporales</taxon>
        <taxon>Peronosporaceae</taxon>
        <taxon>Phytophthora</taxon>
    </lineage>
</organism>
<keyword evidence="5 9" id="KW-0479">Metal-binding</keyword>
<dbReference type="InParanoid" id="G4Z5L0"/>
<sequence>MKFIASISAIIAACALTASADVSTGPAWGYRANDASMVHTSKWADHWKACGGVRQSPIDIKTVAKAGKGKRSPLSFSGQCSQYNLTEPHEPLEVDVIGGSCVATVNSASYKMAQFHLHAPSEHTVDGKAHDGEIHFVHKSSDGAALLVVGIFLDIAPQSDDWLGPVLDALENVNSAHAKHEAITVQLKSYSSLIRKASKTDGIYNYPGSLTTPGCDETADWWVLQTPIQISSADFTRLHKDLLEYHITDDGNNARPVQPLNGPSSAAAALRRRQDPKLAQKFNLAALNGGKSPFVVSSNRLLKVNKKPQASVTDKFSLEYLLGPSKPQAGKKLEKKKNPFNVASSKLM</sequence>
<dbReference type="PANTHER" id="PTHR18952:SF265">
    <property type="entry name" value="CARBONIC ANHYDRASE"/>
    <property type="match status" value="1"/>
</dbReference>
<evidence type="ECO:0000256" key="10">
    <source>
        <dbReference type="SAM" id="MobiDB-lite"/>
    </source>
</evidence>
<dbReference type="CDD" id="cd03124">
    <property type="entry name" value="alpha_CA_prokaryotic_like"/>
    <property type="match status" value="1"/>
</dbReference>
<dbReference type="SMR" id="G4Z5L0"/>
<feature type="domain" description="Alpha-carbonic anhydrase" evidence="11">
    <location>
        <begin position="26"/>
        <end position="269"/>
    </location>
</feature>
<evidence type="ECO:0000256" key="5">
    <source>
        <dbReference type="ARBA" id="ARBA00022723"/>
    </source>
</evidence>
<dbReference type="Pfam" id="PF00194">
    <property type="entry name" value="Carb_anhydrase"/>
    <property type="match status" value="1"/>
</dbReference>
<dbReference type="KEGG" id="psoj:PHYSODRAFT_345845"/>
<dbReference type="PROSITE" id="PS00162">
    <property type="entry name" value="ALPHA_CA_1"/>
    <property type="match status" value="1"/>
</dbReference>
<keyword evidence="7 9" id="KW-0456">Lyase</keyword>
<dbReference type="AlphaFoldDB" id="G4Z5L0"/>
<proteinExistence type="inferred from homology"/>
<dbReference type="EMBL" id="JH159153">
    <property type="protein sequence ID" value="EGZ22324.1"/>
    <property type="molecule type" value="Genomic_DNA"/>
</dbReference>
<comment type="cofactor">
    <cofactor evidence="1 9">
        <name>Zn(2+)</name>
        <dbReference type="ChEBI" id="CHEBI:29105"/>
    </cofactor>
</comment>
<feature type="region of interest" description="Disordered" evidence="10">
    <location>
        <begin position="327"/>
        <end position="348"/>
    </location>
</feature>
<accession>G4Z5L0</accession>
<dbReference type="PROSITE" id="PS51144">
    <property type="entry name" value="ALPHA_CA_2"/>
    <property type="match status" value="1"/>
</dbReference>
<keyword evidence="6 9" id="KW-0862">Zinc</keyword>
<dbReference type="InterPro" id="IPR018338">
    <property type="entry name" value="Carbonic_anhydrase_a-class_CS"/>
</dbReference>
<dbReference type="PANTHER" id="PTHR18952">
    <property type="entry name" value="CARBONIC ANHYDRASE"/>
    <property type="match status" value="1"/>
</dbReference>
<dbReference type="Gene3D" id="3.10.200.10">
    <property type="entry name" value="Alpha carbonic anhydrase"/>
    <property type="match status" value="1"/>
</dbReference>
<evidence type="ECO:0000256" key="8">
    <source>
        <dbReference type="ARBA" id="ARBA00048348"/>
    </source>
</evidence>
<dbReference type="InterPro" id="IPR001148">
    <property type="entry name" value="CA_dom"/>
</dbReference>
<feature type="chain" id="PRO_5025084497" description="Carbonic anhydrase" evidence="9">
    <location>
        <begin position="21"/>
        <end position="348"/>
    </location>
</feature>
<evidence type="ECO:0000256" key="6">
    <source>
        <dbReference type="ARBA" id="ARBA00022833"/>
    </source>
</evidence>
<evidence type="ECO:0000313" key="13">
    <source>
        <dbReference type="Proteomes" id="UP000002640"/>
    </source>
</evidence>
<keyword evidence="13" id="KW-1185">Reference proteome</keyword>
<feature type="signal peptide" evidence="9">
    <location>
        <begin position="1"/>
        <end position="20"/>
    </location>
</feature>
<dbReference type="SMART" id="SM01057">
    <property type="entry name" value="Carb_anhydrase"/>
    <property type="match status" value="1"/>
</dbReference>
<evidence type="ECO:0000259" key="11">
    <source>
        <dbReference type="PROSITE" id="PS51144"/>
    </source>
</evidence>
<dbReference type="Proteomes" id="UP000002640">
    <property type="component" value="Unassembled WGS sequence"/>
</dbReference>
<comment type="catalytic activity">
    <reaction evidence="8 9">
        <text>hydrogencarbonate + H(+) = CO2 + H2O</text>
        <dbReference type="Rhea" id="RHEA:10748"/>
        <dbReference type="ChEBI" id="CHEBI:15377"/>
        <dbReference type="ChEBI" id="CHEBI:15378"/>
        <dbReference type="ChEBI" id="CHEBI:16526"/>
        <dbReference type="ChEBI" id="CHEBI:17544"/>
        <dbReference type="EC" id="4.2.1.1"/>
    </reaction>
</comment>
<evidence type="ECO:0000313" key="12">
    <source>
        <dbReference type="EMBL" id="EGZ22324.1"/>
    </source>
</evidence>
<evidence type="ECO:0000256" key="9">
    <source>
        <dbReference type="RuleBase" id="RU367011"/>
    </source>
</evidence>
<dbReference type="EC" id="4.2.1.1" evidence="4 9"/>
<dbReference type="InterPro" id="IPR036398">
    <property type="entry name" value="CA_dom_sf"/>
</dbReference>
<dbReference type="InterPro" id="IPR041891">
    <property type="entry name" value="Alpha_CA_prokaryot-like"/>
</dbReference>
<dbReference type="GO" id="GO:0004089">
    <property type="term" value="F:carbonate dehydratase activity"/>
    <property type="evidence" value="ECO:0007669"/>
    <property type="project" value="UniProtKB-UniRule"/>
</dbReference>
<gene>
    <name evidence="12" type="ORF">PHYSODRAFT_345845</name>
</gene>
<dbReference type="GO" id="GO:0008270">
    <property type="term" value="F:zinc ion binding"/>
    <property type="evidence" value="ECO:0007669"/>
    <property type="project" value="UniProtKB-UniRule"/>
</dbReference>
<evidence type="ECO:0000256" key="4">
    <source>
        <dbReference type="ARBA" id="ARBA00012925"/>
    </source>
</evidence>
<dbReference type="RefSeq" id="XP_009525041.1">
    <property type="nucleotide sequence ID" value="XM_009526746.1"/>
</dbReference>
<evidence type="ECO:0000256" key="1">
    <source>
        <dbReference type="ARBA" id="ARBA00001947"/>
    </source>
</evidence>
<keyword evidence="9" id="KW-0732">Signal</keyword>
<comment type="similarity">
    <text evidence="3 9">Belongs to the alpha-carbonic anhydrase family.</text>
</comment>
<reference evidence="12 13" key="1">
    <citation type="journal article" date="2006" name="Science">
        <title>Phytophthora genome sequences uncover evolutionary origins and mechanisms of pathogenesis.</title>
        <authorList>
            <person name="Tyler B.M."/>
            <person name="Tripathy S."/>
            <person name="Zhang X."/>
            <person name="Dehal P."/>
            <person name="Jiang R.H."/>
            <person name="Aerts A."/>
            <person name="Arredondo F.D."/>
            <person name="Baxter L."/>
            <person name="Bensasson D."/>
            <person name="Beynon J.L."/>
            <person name="Chapman J."/>
            <person name="Damasceno C.M."/>
            <person name="Dorrance A.E."/>
            <person name="Dou D."/>
            <person name="Dickerman A.W."/>
            <person name="Dubchak I.L."/>
            <person name="Garbelotto M."/>
            <person name="Gijzen M."/>
            <person name="Gordon S.G."/>
            <person name="Govers F."/>
            <person name="Grunwald N.J."/>
            <person name="Huang W."/>
            <person name="Ivors K.L."/>
            <person name="Jones R.W."/>
            <person name="Kamoun S."/>
            <person name="Krampis K."/>
            <person name="Lamour K.H."/>
            <person name="Lee M.K."/>
            <person name="McDonald W.H."/>
            <person name="Medina M."/>
            <person name="Meijer H.J."/>
            <person name="Nordberg E.K."/>
            <person name="Maclean D.J."/>
            <person name="Ospina-Giraldo M.D."/>
            <person name="Morris P.F."/>
            <person name="Phuntumart V."/>
            <person name="Putnam N.H."/>
            <person name="Rash S."/>
            <person name="Rose J.K."/>
            <person name="Sakihama Y."/>
            <person name="Salamov A.A."/>
            <person name="Savidor A."/>
            <person name="Scheuring C.F."/>
            <person name="Smith B.M."/>
            <person name="Sobral B.W."/>
            <person name="Terry A."/>
            <person name="Torto-Alalibo T.A."/>
            <person name="Win J."/>
            <person name="Xu Z."/>
            <person name="Zhang H."/>
            <person name="Grigoriev I.V."/>
            <person name="Rokhsar D.S."/>
            <person name="Boore J.L."/>
        </authorList>
    </citation>
    <scope>NUCLEOTIDE SEQUENCE [LARGE SCALE GENOMIC DNA]</scope>
    <source>
        <strain evidence="12 13">P6497</strain>
    </source>
</reference>
<comment type="function">
    <text evidence="2 9">Reversible hydration of carbon dioxide.</text>
</comment>
<name>G4Z5L0_PHYSP</name>
<protein>
    <recommendedName>
        <fullName evidence="4 9">Carbonic anhydrase</fullName>
        <ecNumber evidence="4 9">4.2.1.1</ecNumber>
    </recommendedName>
</protein>
<dbReference type="SUPFAM" id="SSF51069">
    <property type="entry name" value="Carbonic anhydrase"/>
    <property type="match status" value="1"/>
</dbReference>
<dbReference type="InterPro" id="IPR023561">
    <property type="entry name" value="Carbonic_anhydrase_a-class"/>
</dbReference>
<evidence type="ECO:0000256" key="2">
    <source>
        <dbReference type="ARBA" id="ARBA00002904"/>
    </source>
</evidence>
<evidence type="ECO:0000256" key="3">
    <source>
        <dbReference type="ARBA" id="ARBA00010718"/>
    </source>
</evidence>